<keyword evidence="3" id="KW-0963">Cytoplasm</keyword>
<evidence type="ECO:0000256" key="2">
    <source>
        <dbReference type="ARBA" id="ARBA00005919"/>
    </source>
</evidence>
<keyword evidence="4" id="KW-0009">Actin-binding</keyword>
<evidence type="ECO:0000256" key="5">
    <source>
        <dbReference type="ARBA" id="ARBA00023212"/>
    </source>
</evidence>
<dbReference type="SUPFAM" id="SSF69645">
    <property type="entry name" value="Arp2/3 complex subunits"/>
    <property type="match status" value="1"/>
</dbReference>
<keyword evidence="5" id="KW-0206">Cytoskeleton</keyword>
<keyword evidence="7" id="KW-1185">Reference proteome</keyword>
<dbReference type="PANTHER" id="PTHR22629:SF0">
    <property type="entry name" value="ACTIN-RELATED PROTEIN 2_3 COMPLEX SUBUNIT 4"/>
    <property type="match status" value="1"/>
</dbReference>
<evidence type="ECO:0000256" key="3">
    <source>
        <dbReference type="ARBA" id="ARBA00022490"/>
    </source>
</evidence>
<dbReference type="GO" id="GO:0051015">
    <property type="term" value="F:actin filament binding"/>
    <property type="evidence" value="ECO:0007669"/>
    <property type="project" value="TreeGrafter"/>
</dbReference>
<reference evidence="6" key="1">
    <citation type="submission" date="2022-06" db="EMBL/GenBank/DDBJ databases">
        <title>Uncovering the hologenomic basis of an extraordinary plant invasion.</title>
        <authorList>
            <person name="Bieker V.C."/>
            <person name="Martin M.D."/>
            <person name="Gilbert T."/>
            <person name="Hodgins K."/>
            <person name="Battlay P."/>
            <person name="Petersen B."/>
            <person name="Wilson J."/>
        </authorList>
    </citation>
    <scope>NUCLEOTIDE SEQUENCE</scope>
    <source>
        <strain evidence="6">AA19_3_7</strain>
        <tissue evidence="6">Leaf</tissue>
    </source>
</reference>
<evidence type="ECO:0000313" key="6">
    <source>
        <dbReference type="EMBL" id="KAI7727035.1"/>
    </source>
</evidence>
<dbReference type="GO" id="GO:0030041">
    <property type="term" value="P:actin filament polymerization"/>
    <property type="evidence" value="ECO:0007669"/>
    <property type="project" value="InterPro"/>
</dbReference>
<dbReference type="GO" id="GO:0034314">
    <property type="term" value="P:Arp2/3 complex-mediated actin nucleation"/>
    <property type="evidence" value="ECO:0007669"/>
    <property type="project" value="InterPro"/>
</dbReference>
<comment type="similarity">
    <text evidence="2">Belongs to the ARPC4 family.</text>
</comment>
<protein>
    <submittedName>
        <fullName evidence="6">Uncharacterized protein</fullName>
    </submittedName>
</protein>
<gene>
    <name evidence="6" type="ORF">M8C21_006921</name>
</gene>
<comment type="subcellular location">
    <subcellularLocation>
        <location evidence="1">Cytoplasm</location>
        <location evidence="1">Cytoskeleton</location>
    </subcellularLocation>
</comment>
<dbReference type="AlphaFoldDB" id="A0AAD5BPF4"/>
<evidence type="ECO:0000256" key="4">
    <source>
        <dbReference type="ARBA" id="ARBA00023203"/>
    </source>
</evidence>
<sequence>MVKGSALNHNDNSSGVVTLSQNRYKCQARKEDFQEQDVLNRVFLRGRKRNSIEAWWLTKQWERDHLDENCSGKLVKLKVKQADELENILTKKFLRFLSMRAEAFQVLRRKPVQVVVEEMQKHKLIDFIVQFMEFFKLTAKEVVLIVFSSRGRLYEYAN</sequence>
<name>A0AAD5BPF4_AMBAR</name>
<feature type="non-terminal residue" evidence="6">
    <location>
        <position position="158"/>
    </location>
</feature>
<accession>A0AAD5BPF4</accession>
<dbReference type="InterPro" id="IPR034666">
    <property type="entry name" value="ARPC2/4"/>
</dbReference>
<dbReference type="Gene3D" id="3.30.1460.20">
    <property type="match status" value="1"/>
</dbReference>
<evidence type="ECO:0000313" key="7">
    <source>
        <dbReference type="Proteomes" id="UP001206925"/>
    </source>
</evidence>
<dbReference type="PANTHER" id="PTHR22629">
    <property type="entry name" value="ARP2/3 COMPLEX 20 KD SUBUNIT"/>
    <property type="match status" value="1"/>
</dbReference>
<evidence type="ECO:0000256" key="1">
    <source>
        <dbReference type="ARBA" id="ARBA00004245"/>
    </source>
</evidence>
<proteinExistence type="inferred from homology"/>
<dbReference type="EMBL" id="JAMZMK010011458">
    <property type="protein sequence ID" value="KAI7727035.1"/>
    <property type="molecule type" value="Genomic_DNA"/>
</dbReference>
<dbReference type="Pfam" id="PF05856">
    <property type="entry name" value="ARPC4"/>
    <property type="match status" value="1"/>
</dbReference>
<dbReference type="InterPro" id="IPR008384">
    <property type="entry name" value="ARPC4"/>
</dbReference>
<comment type="caution">
    <text evidence="6">The sequence shown here is derived from an EMBL/GenBank/DDBJ whole genome shotgun (WGS) entry which is preliminary data.</text>
</comment>
<organism evidence="6 7">
    <name type="scientific">Ambrosia artemisiifolia</name>
    <name type="common">Common ragweed</name>
    <dbReference type="NCBI Taxonomy" id="4212"/>
    <lineage>
        <taxon>Eukaryota</taxon>
        <taxon>Viridiplantae</taxon>
        <taxon>Streptophyta</taxon>
        <taxon>Embryophyta</taxon>
        <taxon>Tracheophyta</taxon>
        <taxon>Spermatophyta</taxon>
        <taxon>Magnoliopsida</taxon>
        <taxon>eudicotyledons</taxon>
        <taxon>Gunneridae</taxon>
        <taxon>Pentapetalae</taxon>
        <taxon>asterids</taxon>
        <taxon>campanulids</taxon>
        <taxon>Asterales</taxon>
        <taxon>Asteraceae</taxon>
        <taxon>Asteroideae</taxon>
        <taxon>Heliantheae alliance</taxon>
        <taxon>Heliantheae</taxon>
        <taxon>Ambrosia</taxon>
    </lineage>
</organism>
<dbReference type="Proteomes" id="UP001206925">
    <property type="component" value="Unassembled WGS sequence"/>
</dbReference>
<dbReference type="GO" id="GO:0005885">
    <property type="term" value="C:Arp2/3 protein complex"/>
    <property type="evidence" value="ECO:0007669"/>
    <property type="project" value="InterPro"/>
</dbReference>